<dbReference type="SUPFAM" id="SSF54928">
    <property type="entry name" value="RNA-binding domain, RBD"/>
    <property type="match status" value="1"/>
</dbReference>
<dbReference type="InterPro" id="IPR024642">
    <property type="entry name" value="SUZ-C"/>
</dbReference>
<dbReference type="InterPro" id="IPR036390">
    <property type="entry name" value="WH_DNA-bd_sf"/>
</dbReference>
<dbReference type="PROSITE" id="PS50102">
    <property type="entry name" value="RRM"/>
    <property type="match status" value="1"/>
</dbReference>
<gene>
    <name evidence="9" type="ORF">HOLleu_28834</name>
</gene>
<evidence type="ECO:0000256" key="1">
    <source>
        <dbReference type="ARBA" id="ARBA00004123"/>
    </source>
</evidence>
<keyword evidence="10" id="KW-1185">Reference proteome</keyword>
<dbReference type="InterPro" id="IPR035979">
    <property type="entry name" value="RBD_domain_sf"/>
</dbReference>
<feature type="compositionally biased region" description="Low complexity" evidence="5">
    <location>
        <begin position="30"/>
        <end position="43"/>
    </location>
</feature>
<name>A0A9Q1H1R9_HOLLE</name>
<evidence type="ECO:0000313" key="10">
    <source>
        <dbReference type="Proteomes" id="UP001152320"/>
    </source>
</evidence>
<dbReference type="Gene3D" id="3.30.70.330">
    <property type="match status" value="1"/>
</dbReference>
<feature type="region of interest" description="Disordered" evidence="5">
    <location>
        <begin position="273"/>
        <end position="501"/>
    </location>
</feature>
<feature type="compositionally biased region" description="Basic and acidic residues" evidence="5">
    <location>
        <begin position="481"/>
        <end position="494"/>
    </location>
</feature>
<dbReference type="OrthoDB" id="435402at2759"/>
<accession>A0A9Q1H1R9</accession>
<feature type="compositionally biased region" description="Basic residues" evidence="5">
    <location>
        <begin position="306"/>
        <end position="316"/>
    </location>
</feature>
<organism evidence="9 10">
    <name type="scientific">Holothuria leucospilota</name>
    <name type="common">Black long sea cucumber</name>
    <name type="synonym">Mertensiothuria leucospilota</name>
    <dbReference type="NCBI Taxonomy" id="206669"/>
    <lineage>
        <taxon>Eukaryota</taxon>
        <taxon>Metazoa</taxon>
        <taxon>Echinodermata</taxon>
        <taxon>Eleutherozoa</taxon>
        <taxon>Echinozoa</taxon>
        <taxon>Holothuroidea</taxon>
        <taxon>Aspidochirotacea</taxon>
        <taxon>Aspidochirotida</taxon>
        <taxon>Holothuriidae</taxon>
        <taxon>Holothuria</taxon>
    </lineage>
</organism>
<dbReference type="InterPro" id="IPR006630">
    <property type="entry name" value="La_HTH"/>
</dbReference>
<dbReference type="Pfam" id="PF05383">
    <property type="entry name" value="La"/>
    <property type="match status" value="1"/>
</dbReference>
<keyword evidence="3" id="KW-0539">Nucleus</keyword>
<dbReference type="GO" id="GO:0005634">
    <property type="term" value="C:nucleus"/>
    <property type="evidence" value="ECO:0007669"/>
    <property type="project" value="UniProtKB-SubCell"/>
</dbReference>
<dbReference type="PANTHER" id="PTHR22792:SF140">
    <property type="entry name" value="ACHILLES, ISOFORM A"/>
    <property type="match status" value="1"/>
</dbReference>
<dbReference type="InterPro" id="IPR036388">
    <property type="entry name" value="WH-like_DNA-bd_sf"/>
</dbReference>
<proteinExistence type="predicted"/>
<feature type="region of interest" description="Disordered" evidence="5">
    <location>
        <begin position="1"/>
        <end position="73"/>
    </location>
</feature>
<dbReference type="PRINTS" id="PR00302">
    <property type="entry name" value="LUPUSLA"/>
</dbReference>
<evidence type="ECO:0000313" key="9">
    <source>
        <dbReference type="EMBL" id="KAJ8029445.1"/>
    </source>
</evidence>
<evidence type="ECO:0000259" key="7">
    <source>
        <dbReference type="PROSITE" id="PS50961"/>
    </source>
</evidence>
<evidence type="ECO:0000256" key="2">
    <source>
        <dbReference type="ARBA" id="ARBA00022884"/>
    </source>
</evidence>
<keyword evidence="2 4" id="KW-0694">RNA-binding</keyword>
<dbReference type="PANTHER" id="PTHR22792">
    <property type="entry name" value="LUPUS LA PROTEIN-RELATED"/>
    <property type="match status" value="1"/>
</dbReference>
<feature type="compositionally biased region" description="Polar residues" evidence="5">
    <location>
        <begin position="60"/>
        <end position="70"/>
    </location>
</feature>
<dbReference type="PROSITE" id="PS51938">
    <property type="entry name" value="SUZ_C"/>
    <property type="match status" value="1"/>
</dbReference>
<dbReference type="FunFam" id="1.10.10.10:FF:000158">
    <property type="entry name" value="La ribonucleoprotein domain family member 7"/>
    <property type="match status" value="1"/>
</dbReference>
<comment type="subcellular location">
    <subcellularLocation>
        <location evidence="1">Nucleus</location>
    </subcellularLocation>
</comment>
<dbReference type="CDD" id="cd08033">
    <property type="entry name" value="LARP_6"/>
    <property type="match status" value="1"/>
</dbReference>
<protein>
    <submittedName>
        <fullName evidence="9">La-related protein 6</fullName>
    </submittedName>
</protein>
<feature type="domain" description="SUZ-C" evidence="8">
    <location>
        <begin position="428"/>
        <end position="493"/>
    </location>
</feature>
<evidence type="ECO:0000259" key="6">
    <source>
        <dbReference type="PROSITE" id="PS50102"/>
    </source>
</evidence>
<feature type="compositionally biased region" description="Polar residues" evidence="5">
    <location>
        <begin position="445"/>
        <end position="454"/>
    </location>
</feature>
<evidence type="ECO:0000256" key="4">
    <source>
        <dbReference type="PROSITE-ProRule" id="PRU00332"/>
    </source>
</evidence>
<dbReference type="InterPro" id="IPR045180">
    <property type="entry name" value="La_dom_prot"/>
</dbReference>
<dbReference type="SMART" id="SM00715">
    <property type="entry name" value="LA"/>
    <property type="match status" value="1"/>
</dbReference>
<dbReference type="Gene3D" id="1.10.10.10">
    <property type="entry name" value="Winged helix-like DNA-binding domain superfamily/Winged helix DNA-binding domain"/>
    <property type="match status" value="1"/>
</dbReference>
<feature type="compositionally biased region" description="Basic and acidic residues" evidence="5">
    <location>
        <begin position="409"/>
        <end position="423"/>
    </location>
</feature>
<dbReference type="GO" id="GO:0006396">
    <property type="term" value="P:RNA processing"/>
    <property type="evidence" value="ECO:0007669"/>
    <property type="project" value="InterPro"/>
</dbReference>
<feature type="compositionally biased region" description="Basic and acidic residues" evidence="5">
    <location>
        <begin position="44"/>
        <end position="59"/>
    </location>
</feature>
<feature type="domain" description="RRM" evidence="6">
    <location>
        <begin position="179"/>
        <end position="274"/>
    </location>
</feature>
<reference evidence="9" key="1">
    <citation type="submission" date="2021-10" db="EMBL/GenBank/DDBJ databases">
        <title>Tropical sea cucumber genome reveals ecological adaptation and Cuvierian tubules defense mechanism.</title>
        <authorList>
            <person name="Chen T."/>
        </authorList>
    </citation>
    <scope>NUCLEOTIDE SEQUENCE</scope>
    <source>
        <strain evidence="9">Nanhai2018</strain>
        <tissue evidence="9">Muscle</tissue>
    </source>
</reference>
<dbReference type="EMBL" id="JAIZAY010000014">
    <property type="protein sequence ID" value="KAJ8029445.1"/>
    <property type="molecule type" value="Genomic_DNA"/>
</dbReference>
<sequence>MQGLRLQQGPTVTVIPPVLHVSHPPEQDGSNSSSSEYESFPDTSSDREDHANDESEKSEATGQSSGQGMQREQVLEGKEWVPPDVELQEKIVKQVEFYFSDANITKDAFLLKHVRRNKHGFVSIKLISSFKKIRKLTKDWKAVSHSLKELSQSLEVNAEGTKVKRKHALPDIDLSTPLRTVVVVNLPDENPSVETVTDMFKHCGKIVLVRIVRPNKPFPPDVQRHIPVHREIGDRTCALVEFEKADAAQKAVKTMNSEYDWRSGLSVMLLAKEGPKKKSKDKQKDAPPGRDVGSLSGGDADVDKGKQRKRKNKKNKNRVDELSHDGGLPVTPSSSDCENSPSPNRRYANKPIPIPNSQHLSPSGTPKSSPCPSPHGSPRGQRKFHSGRSLAPHSRGGIRGTSSPQASPELRRKVCDKSDKEGQSDSSNSPSPWVQRRRMLAAQNRDASPGSSPMLTRRMIDPTSGAKPQMSGREGVLRLPRGPEPEKGFYEGKGRGHPISS</sequence>
<dbReference type="InterPro" id="IPR002344">
    <property type="entry name" value="Lupus_La"/>
</dbReference>
<evidence type="ECO:0000259" key="8">
    <source>
        <dbReference type="PROSITE" id="PS51938"/>
    </source>
</evidence>
<feature type="compositionally biased region" description="Polar residues" evidence="5">
    <location>
        <begin position="331"/>
        <end position="343"/>
    </location>
</feature>
<dbReference type="InterPro" id="IPR000504">
    <property type="entry name" value="RRM_dom"/>
</dbReference>
<evidence type="ECO:0000256" key="3">
    <source>
        <dbReference type="ARBA" id="ARBA00023242"/>
    </source>
</evidence>
<dbReference type="PROSITE" id="PS50961">
    <property type="entry name" value="HTH_LA"/>
    <property type="match status" value="1"/>
</dbReference>
<dbReference type="InterPro" id="IPR012677">
    <property type="entry name" value="Nucleotide-bd_a/b_plait_sf"/>
</dbReference>
<feature type="domain" description="HTH La-type RNA-binding" evidence="7">
    <location>
        <begin position="81"/>
        <end position="173"/>
    </location>
</feature>
<dbReference type="AlphaFoldDB" id="A0A9Q1H1R9"/>
<dbReference type="GO" id="GO:0003729">
    <property type="term" value="F:mRNA binding"/>
    <property type="evidence" value="ECO:0007669"/>
    <property type="project" value="TreeGrafter"/>
</dbReference>
<dbReference type="Proteomes" id="UP001152320">
    <property type="component" value="Chromosome 14"/>
</dbReference>
<evidence type="ECO:0000256" key="5">
    <source>
        <dbReference type="SAM" id="MobiDB-lite"/>
    </source>
</evidence>
<feature type="compositionally biased region" description="Polar residues" evidence="5">
    <location>
        <begin position="355"/>
        <end position="368"/>
    </location>
</feature>
<dbReference type="GO" id="GO:1990904">
    <property type="term" value="C:ribonucleoprotein complex"/>
    <property type="evidence" value="ECO:0007669"/>
    <property type="project" value="InterPro"/>
</dbReference>
<dbReference type="SUPFAM" id="SSF46785">
    <property type="entry name" value="Winged helix' DNA-binding domain"/>
    <property type="match status" value="1"/>
</dbReference>
<comment type="caution">
    <text evidence="9">The sequence shown here is derived from an EMBL/GenBank/DDBJ whole genome shotgun (WGS) entry which is preliminary data.</text>
</comment>